<reference evidence="3" key="1">
    <citation type="submission" date="2025-08" db="UniProtKB">
        <authorList>
            <consortium name="RefSeq"/>
        </authorList>
    </citation>
    <scope>IDENTIFICATION</scope>
</reference>
<keyword evidence="2" id="KW-1185">Reference proteome</keyword>
<dbReference type="InterPro" id="IPR023610">
    <property type="entry name" value="PInositol-4/5-P-5/4-kinase"/>
</dbReference>
<name>A0ABM1F2R8_PRICU</name>
<protein>
    <submittedName>
        <fullName evidence="3">Phosphatidylinositol 4-phosphate 5-kinase type-1 alpha-like</fullName>
    </submittedName>
</protein>
<evidence type="ECO:0000313" key="2">
    <source>
        <dbReference type="Proteomes" id="UP000695022"/>
    </source>
</evidence>
<dbReference type="Proteomes" id="UP000695022">
    <property type="component" value="Unplaced"/>
</dbReference>
<dbReference type="RefSeq" id="XP_014678739.1">
    <property type="nucleotide sequence ID" value="XM_014823253.1"/>
</dbReference>
<feature type="non-terminal residue" evidence="3">
    <location>
        <position position="153"/>
    </location>
</feature>
<feature type="region of interest" description="Disordered" evidence="1">
    <location>
        <begin position="1"/>
        <end position="98"/>
    </location>
</feature>
<dbReference type="PANTHER" id="PTHR23086:SF101">
    <property type="entry name" value="LP03320P-RELATED"/>
    <property type="match status" value="1"/>
</dbReference>
<proteinExistence type="predicted"/>
<dbReference type="GeneID" id="106818554"/>
<evidence type="ECO:0000313" key="3">
    <source>
        <dbReference type="RefSeq" id="XP_014678739.1"/>
    </source>
</evidence>
<sequence length="153" mass="16462">MATANAIGSVPPGQSENGSDTDELQVQQDRDASKSENSTNMIRINPVVTIEGATEAGGAADKRSPRTSLSQGAPLKPATLRSQASMRGEREKKKIGHRRVDATGQVSYKKVATSQLMESIQLGIRHMVGGLSSKPERDLLMQDFQVVETVIFP</sequence>
<dbReference type="PANTHER" id="PTHR23086">
    <property type="entry name" value="PHOSPHATIDYLINOSITOL-4-PHOSPHATE 5-KINASE"/>
    <property type="match status" value="1"/>
</dbReference>
<organism evidence="2 3">
    <name type="scientific">Priapulus caudatus</name>
    <name type="common">Priapulid worm</name>
    <dbReference type="NCBI Taxonomy" id="37621"/>
    <lineage>
        <taxon>Eukaryota</taxon>
        <taxon>Metazoa</taxon>
        <taxon>Ecdysozoa</taxon>
        <taxon>Scalidophora</taxon>
        <taxon>Priapulida</taxon>
        <taxon>Priapulimorpha</taxon>
        <taxon>Priapulimorphida</taxon>
        <taxon>Priapulidae</taxon>
        <taxon>Priapulus</taxon>
    </lineage>
</organism>
<evidence type="ECO:0000256" key="1">
    <source>
        <dbReference type="SAM" id="MobiDB-lite"/>
    </source>
</evidence>
<accession>A0ABM1F2R8</accession>
<gene>
    <name evidence="3" type="primary">LOC106818554</name>
</gene>